<sequence length="253" mass="28168">MALNLPSMVDNIQPSVTDNVQSILAGLRSPMRHNTGCIFQMFQACCLMGCTKAKPPPELLRAAMQFLVGPRMSGEHEALTQRLLSCRCTTRISPPATLKPFECLDLFISHLCDILVAQLRDLRPAKFRGRKSNRAARRQPWPNCVADIGLQNGTCGDLLQSLLLWTRVSPAGAGLYTLIGSLARFWAPLGQELVTSTVVVRSMRHTLLGSAQFFEVPVPSRSADFFRRAVHSCRILWTAIHFVDAEVKIKHHH</sequence>
<reference evidence="1" key="1">
    <citation type="submission" date="2023-03" db="EMBL/GenBank/DDBJ databases">
        <title>Massive genome expansion in bonnet fungi (Mycena s.s.) driven by repeated elements and novel gene families across ecological guilds.</title>
        <authorList>
            <consortium name="Lawrence Berkeley National Laboratory"/>
            <person name="Harder C.B."/>
            <person name="Miyauchi S."/>
            <person name="Viragh M."/>
            <person name="Kuo A."/>
            <person name="Thoen E."/>
            <person name="Andreopoulos B."/>
            <person name="Lu D."/>
            <person name="Skrede I."/>
            <person name="Drula E."/>
            <person name="Henrissat B."/>
            <person name="Morin E."/>
            <person name="Kohler A."/>
            <person name="Barry K."/>
            <person name="LaButti K."/>
            <person name="Morin E."/>
            <person name="Salamov A."/>
            <person name="Lipzen A."/>
            <person name="Mereny Z."/>
            <person name="Hegedus B."/>
            <person name="Baldrian P."/>
            <person name="Stursova M."/>
            <person name="Weitz H."/>
            <person name="Taylor A."/>
            <person name="Grigoriev I.V."/>
            <person name="Nagy L.G."/>
            <person name="Martin F."/>
            <person name="Kauserud H."/>
        </authorList>
    </citation>
    <scope>NUCLEOTIDE SEQUENCE</scope>
    <source>
        <strain evidence="1">CBHHK182m</strain>
    </source>
</reference>
<comment type="caution">
    <text evidence="1">The sequence shown here is derived from an EMBL/GenBank/DDBJ whole genome shotgun (WGS) entry which is preliminary data.</text>
</comment>
<dbReference type="Proteomes" id="UP001215598">
    <property type="component" value="Unassembled WGS sequence"/>
</dbReference>
<name>A0AAD7JZY4_9AGAR</name>
<dbReference type="AlphaFoldDB" id="A0AAD7JZY4"/>
<gene>
    <name evidence="1" type="ORF">B0H16DRAFT_1879783</name>
</gene>
<organism evidence="1 2">
    <name type="scientific">Mycena metata</name>
    <dbReference type="NCBI Taxonomy" id="1033252"/>
    <lineage>
        <taxon>Eukaryota</taxon>
        <taxon>Fungi</taxon>
        <taxon>Dikarya</taxon>
        <taxon>Basidiomycota</taxon>
        <taxon>Agaricomycotina</taxon>
        <taxon>Agaricomycetes</taxon>
        <taxon>Agaricomycetidae</taxon>
        <taxon>Agaricales</taxon>
        <taxon>Marasmiineae</taxon>
        <taxon>Mycenaceae</taxon>
        <taxon>Mycena</taxon>
    </lineage>
</organism>
<dbReference type="EMBL" id="JARKIB010000010">
    <property type="protein sequence ID" value="KAJ7775352.1"/>
    <property type="molecule type" value="Genomic_DNA"/>
</dbReference>
<accession>A0AAD7JZY4</accession>
<protein>
    <submittedName>
        <fullName evidence="1">Uncharacterized protein</fullName>
    </submittedName>
</protein>
<keyword evidence="2" id="KW-1185">Reference proteome</keyword>
<evidence type="ECO:0000313" key="1">
    <source>
        <dbReference type="EMBL" id="KAJ7775352.1"/>
    </source>
</evidence>
<evidence type="ECO:0000313" key="2">
    <source>
        <dbReference type="Proteomes" id="UP001215598"/>
    </source>
</evidence>
<proteinExistence type="predicted"/>